<dbReference type="GO" id="GO:0005886">
    <property type="term" value="C:plasma membrane"/>
    <property type="evidence" value="ECO:0007669"/>
    <property type="project" value="UniProtKB-SubCell"/>
</dbReference>
<evidence type="ECO:0000256" key="2">
    <source>
        <dbReference type="ARBA" id="ARBA00006448"/>
    </source>
</evidence>
<evidence type="ECO:0000256" key="3">
    <source>
        <dbReference type="ARBA" id="ARBA00022475"/>
    </source>
</evidence>
<evidence type="ECO:0000313" key="10">
    <source>
        <dbReference type="Proteomes" id="UP000009888"/>
    </source>
</evidence>
<evidence type="ECO:0000256" key="7">
    <source>
        <dbReference type="SAM" id="Phobius"/>
    </source>
</evidence>
<comment type="caution">
    <text evidence="9">The sequence shown here is derived from an EMBL/GenBank/DDBJ whole genome shotgun (WGS) entry which is preliminary data.</text>
</comment>
<keyword evidence="5 7" id="KW-1133">Transmembrane helix</keyword>
<dbReference type="EMBL" id="AGWL01000008">
    <property type="protein sequence ID" value="EKU94666.1"/>
    <property type="molecule type" value="Genomic_DNA"/>
</dbReference>
<feature type="transmembrane region" description="Helical" evidence="7">
    <location>
        <begin position="20"/>
        <end position="42"/>
    </location>
</feature>
<evidence type="ECO:0000256" key="5">
    <source>
        <dbReference type="ARBA" id="ARBA00022989"/>
    </source>
</evidence>
<comment type="subcellular location">
    <subcellularLocation>
        <location evidence="1">Cell membrane</location>
        <topology evidence="1">Multi-pass membrane protein</topology>
    </subcellularLocation>
</comment>
<evidence type="ECO:0000256" key="1">
    <source>
        <dbReference type="ARBA" id="ARBA00004651"/>
    </source>
</evidence>
<dbReference type="eggNOG" id="COG2323">
    <property type="taxonomic scope" value="Bacteria"/>
</dbReference>
<evidence type="ECO:0000256" key="6">
    <source>
        <dbReference type="ARBA" id="ARBA00023136"/>
    </source>
</evidence>
<evidence type="ECO:0000259" key="8">
    <source>
        <dbReference type="Pfam" id="PF04239"/>
    </source>
</evidence>
<dbReference type="Pfam" id="PF04239">
    <property type="entry name" value="DUF421"/>
    <property type="match status" value="1"/>
</dbReference>
<feature type="transmembrane region" description="Helical" evidence="7">
    <location>
        <begin position="75"/>
        <end position="97"/>
    </location>
</feature>
<name>K9EFI5_9ACTO</name>
<evidence type="ECO:0000313" key="9">
    <source>
        <dbReference type="EMBL" id="EKU94666.1"/>
    </source>
</evidence>
<dbReference type="RefSeq" id="WP_007001818.1">
    <property type="nucleotide sequence ID" value="NZ_JH992956.1"/>
</dbReference>
<keyword evidence="3" id="KW-1003">Cell membrane</keyword>
<keyword evidence="10" id="KW-1185">Reference proteome</keyword>
<keyword evidence="6 7" id="KW-0472">Membrane</keyword>
<dbReference type="PANTHER" id="PTHR34582">
    <property type="entry name" value="UPF0702 TRANSMEMBRANE PROTEIN YCAP"/>
    <property type="match status" value="1"/>
</dbReference>
<reference evidence="9 10" key="1">
    <citation type="submission" date="2012-09" db="EMBL/GenBank/DDBJ databases">
        <title>The Genome Sequence of Actinobaculum massiliae ACS-171-V-COL2.</title>
        <authorList>
            <consortium name="The Broad Institute Genome Sequencing Platform"/>
            <person name="Earl A."/>
            <person name="Ward D."/>
            <person name="Feldgarden M."/>
            <person name="Gevers D."/>
            <person name="Saerens B."/>
            <person name="Vaneechoutte M."/>
            <person name="Walker B."/>
            <person name="Young S.K."/>
            <person name="Zeng Q."/>
            <person name="Gargeya S."/>
            <person name="Fitzgerald M."/>
            <person name="Haas B."/>
            <person name="Abouelleil A."/>
            <person name="Alvarado L."/>
            <person name="Arachchi H.M."/>
            <person name="Berlin A."/>
            <person name="Chapman S.B."/>
            <person name="Goldberg J."/>
            <person name="Griggs A."/>
            <person name="Gujja S."/>
            <person name="Hansen M."/>
            <person name="Howarth C."/>
            <person name="Imamovic A."/>
            <person name="Larimer J."/>
            <person name="McCowen C."/>
            <person name="Montmayeur A."/>
            <person name="Murphy C."/>
            <person name="Neiman D."/>
            <person name="Pearson M."/>
            <person name="Priest M."/>
            <person name="Roberts A."/>
            <person name="Saif S."/>
            <person name="Shea T."/>
            <person name="Sisk P."/>
            <person name="Sykes S."/>
            <person name="Wortman J."/>
            <person name="Nusbaum C."/>
            <person name="Birren B."/>
        </authorList>
    </citation>
    <scope>NUCLEOTIDE SEQUENCE [LARGE SCALE GENOMIC DNA]</scope>
    <source>
        <strain evidence="10">ACS-171-V-Col2</strain>
    </source>
</reference>
<feature type="domain" description="YetF C-terminal" evidence="8">
    <location>
        <begin position="108"/>
        <end position="166"/>
    </location>
</feature>
<dbReference type="Proteomes" id="UP000009888">
    <property type="component" value="Unassembled WGS sequence"/>
</dbReference>
<organism evidence="9 10">
    <name type="scientific">Actinobaculum massiliense ACS-171-V-Col2</name>
    <dbReference type="NCBI Taxonomy" id="883066"/>
    <lineage>
        <taxon>Bacteria</taxon>
        <taxon>Bacillati</taxon>
        <taxon>Actinomycetota</taxon>
        <taxon>Actinomycetes</taxon>
        <taxon>Actinomycetales</taxon>
        <taxon>Actinomycetaceae</taxon>
        <taxon>Actinobaculum</taxon>
    </lineage>
</organism>
<dbReference type="HOGENOM" id="CLU_077149_3_3_11"/>
<dbReference type="InterPro" id="IPR007353">
    <property type="entry name" value="DUF421"/>
</dbReference>
<sequence>MSSLDDAPFWRLIAMTPREALVIVLGTVAMYAFLVILLRLFGRSLGRRLALPDIAAGIMFGAIAARASLGQTPTVAAGILSLITLIVCQLISTALGLRGERHGKFGPRPVLLIAHGNVLADARTKGHVTKAEICSALRQAGIRDLSEVQAAIQEPSGAFSIIREGKPIDKRLLVGVRGAEAL</sequence>
<feature type="transmembrane region" description="Helical" evidence="7">
    <location>
        <begin position="49"/>
        <end position="69"/>
    </location>
</feature>
<proteinExistence type="inferred from homology"/>
<dbReference type="InterPro" id="IPR023090">
    <property type="entry name" value="UPF0702_alpha/beta_dom_sf"/>
</dbReference>
<dbReference type="Gene3D" id="3.30.240.20">
    <property type="entry name" value="bsu07140 like domains"/>
    <property type="match status" value="1"/>
</dbReference>
<protein>
    <recommendedName>
        <fullName evidence="8">YetF C-terminal domain-containing protein</fullName>
    </recommendedName>
</protein>
<accession>K9EFI5</accession>
<dbReference type="AlphaFoldDB" id="K9EFI5"/>
<gene>
    <name evidence="9" type="ORF">HMPREF9233_01613</name>
</gene>
<comment type="similarity">
    <text evidence="2">Belongs to the UPF0702 family.</text>
</comment>
<dbReference type="PANTHER" id="PTHR34582:SF6">
    <property type="entry name" value="UPF0702 TRANSMEMBRANE PROTEIN YCAP"/>
    <property type="match status" value="1"/>
</dbReference>
<evidence type="ECO:0000256" key="4">
    <source>
        <dbReference type="ARBA" id="ARBA00022692"/>
    </source>
</evidence>
<keyword evidence="4 7" id="KW-0812">Transmembrane</keyword>
<dbReference type="PATRIC" id="fig|883066.3.peg.1675"/>